<dbReference type="HOGENOM" id="CLU_044751_1_0_1"/>
<dbReference type="PANTHER" id="PTHR33572">
    <property type="entry name" value="SPORE DEVELOPMENT REGULATOR VOSA"/>
    <property type="match status" value="1"/>
</dbReference>
<dbReference type="eggNOG" id="ENOG502SSVH">
    <property type="taxonomic scope" value="Eukaryota"/>
</dbReference>
<dbReference type="Pfam" id="PF11754">
    <property type="entry name" value="Velvet"/>
    <property type="match status" value="1"/>
</dbReference>
<comment type="subcellular location">
    <subcellularLocation>
        <location evidence="1">Nucleus</location>
    </subcellularLocation>
</comment>
<feature type="compositionally biased region" description="Basic residues" evidence="5">
    <location>
        <begin position="183"/>
        <end position="197"/>
    </location>
</feature>
<evidence type="ECO:0000313" key="8">
    <source>
        <dbReference type="Proteomes" id="UP000015241"/>
    </source>
</evidence>
<keyword evidence="3" id="KW-0804">Transcription</keyword>
<dbReference type="OrthoDB" id="5599552at2759"/>
<keyword evidence="2" id="KW-0805">Transcription regulation</keyword>
<feature type="domain" description="Velvet" evidence="6">
    <location>
        <begin position="1"/>
        <end position="180"/>
    </location>
</feature>
<sequence length="207" mass="22991">DRRPLDPPPVVKVRLFELASTGIEHELVDLRSVYIPFTGLRQLTGSLHSDPAFDSANSTADPSVEQILAYVDGVAIVQGTSRTPSLVGTSVVSISCYDLDGRSALLGVFHDLAVDVLGRFVLRYRAANMLWRGGPRERPIVAECWGAPFEVYAAHSFPGLQESTEMTKQLSRLGVPVTVRQSERKKRKNQPPRKREMRRLERAPSPD</sequence>
<organism evidence="7 8">
    <name type="scientific">Fomitopsis schrenkii</name>
    <name type="common">Brown rot fungus</name>
    <dbReference type="NCBI Taxonomy" id="2126942"/>
    <lineage>
        <taxon>Eukaryota</taxon>
        <taxon>Fungi</taxon>
        <taxon>Dikarya</taxon>
        <taxon>Basidiomycota</taxon>
        <taxon>Agaricomycotina</taxon>
        <taxon>Agaricomycetes</taxon>
        <taxon>Polyporales</taxon>
        <taxon>Fomitopsis</taxon>
    </lineage>
</organism>
<feature type="compositionally biased region" description="Basic and acidic residues" evidence="5">
    <location>
        <begin position="198"/>
        <end position="207"/>
    </location>
</feature>
<evidence type="ECO:0000256" key="1">
    <source>
        <dbReference type="ARBA" id="ARBA00004123"/>
    </source>
</evidence>
<dbReference type="GO" id="GO:0005634">
    <property type="term" value="C:nucleus"/>
    <property type="evidence" value="ECO:0007669"/>
    <property type="project" value="UniProtKB-SubCell"/>
</dbReference>
<dbReference type="PANTHER" id="PTHR33572:SF3">
    <property type="entry name" value="VELVET COMPLEX SUBUNIT B"/>
    <property type="match status" value="1"/>
</dbReference>
<dbReference type="Gene3D" id="2.60.40.3960">
    <property type="entry name" value="Velvet domain"/>
    <property type="match status" value="1"/>
</dbReference>
<dbReference type="InParanoid" id="S8F664"/>
<evidence type="ECO:0000256" key="4">
    <source>
        <dbReference type="ARBA" id="ARBA00023242"/>
    </source>
</evidence>
<feature type="non-terminal residue" evidence="7">
    <location>
        <position position="1"/>
    </location>
</feature>
<dbReference type="InterPro" id="IPR021740">
    <property type="entry name" value="Velvet"/>
</dbReference>
<dbReference type="InterPro" id="IPR038491">
    <property type="entry name" value="Velvet_dom_sf"/>
</dbReference>
<evidence type="ECO:0000256" key="3">
    <source>
        <dbReference type="ARBA" id="ARBA00023163"/>
    </source>
</evidence>
<proteinExistence type="predicted"/>
<feature type="region of interest" description="Disordered" evidence="5">
    <location>
        <begin position="171"/>
        <end position="207"/>
    </location>
</feature>
<keyword evidence="8" id="KW-1185">Reference proteome</keyword>
<dbReference type="EMBL" id="KE504234">
    <property type="protein sequence ID" value="EPS94399.1"/>
    <property type="molecule type" value="Genomic_DNA"/>
</dbReference>
<reference evidence="7 8" key="1">
    <citation type="journal article" date="2012" name="Science">
        <title>The Paleozoic origin of enzymatic lignin decomposition reconstructed from 31 fungal genomes.</title>
        <authorList>
            <person name="Floudas D."/>
            <person name="Binder M."/>
            <person name="Riley R."/>
            <person name="Barry K."/>
            <person name="Blanchette R.A."/>
            <person name="Henrissat B."/>
            <person name="Martinez A.T."/>
            <person name="Otillar R."/>
            <person name="Spatafora J.W."/>
            <person name="Yadav J.S."/>
            <person name="Aerts A."/>
            <person name="Benoit I."/>
            <person name="Boyd A."/>
            <person name="Carlson A."/>
            <person name="Copeland A."/>
            <person name="Coutinho P.M."/>
            <person name="de Vries R.P."/>
            <person name="Ferreira P."/>
            <person name="Findley K."/>
            <person name="Foster B."/>
            <person name="Gaskell J."/>
            <person name="Glotzer D."/>
            <person name="Gorecki P."/>
            <person name="Heitman J."/>
            <person name="Hesse C."/>
            <person name="Hori C."/>
            <person name="Igarashi K."/>
            <person name="Jurgens J.A."/>
            <person name="Kallen N."/>
            <person name="Kersten P."/>
            <person name="Kohler A."/>
            <person name="Kuees U."/>
            <person name="Kumar T.K.A."/>
            <person name="Kuo A."/>
            <person name="LaButti K."/>
            <person name="Larrondo L.F."/>
            <person name="Lindquist E."/>
            <person name="Ling A."/>
            <person name="Lombard V."/>
            <person name="Lucas S."/>
            <person name="Lundell T."/>
            <person name="Martin R."/>
            <person name="McLaughlin D.J."/>
            <person name="Morgenstern I."/>
            <person name="Morin E."/>
            <person name="Murat C."/>
            <person name="Nagy L.G."/>
            <person name="Nolan M."/>
            <person name="Ohm R.A."/>
            <person name="Patyshakuliyeva A."/>
            <person name="Rokas A."/>
            <person name="Ruiz-Duenas F.J."/>
            <person name="Sabat G."/>
            <person name="Salamov A."/>
            <person name="Samejima M."/>
            <person name="Schmutz J."/>
            <person name="Slot J.C."/>
            <person name="St John F."/>
            <person name="Stenlid J."/>
            <person name="Sun H."/>
            <person name="Sun S."/>
            <person name="Syed K."/>
            <person name="Tsang A."/>
            <person name="Wiebenga A."/>
            <person name="Young D."/>
            <person name="Pisabarro A."/>
            <person name="Eastwood D.C."/>
            <person name="Martin F."/>
            <person name="Cullen D."/>
            <person name="Grigoriev I.V."/>
            <person name="Hibbett D.S."/>
        </authorList>
    </citation>
    <scope>NUCLEOTIDE SEQUENCE</scope>
    <source>
        <strain evidence="8">FP-58527</strain>
    </source>
</reference>
<dbReference type="InterPro" id="IPR037525">
    <property type="entry name" value="Velvet_dom"/>
</dbReference>
<name>S8F664_FOMSC</name>
<evidence type="ECO:0000256" key="5">
    <source>
        <dbReference type="SAM" id="MobiDB-lite"/>
    </source>
</evidence>
<evidence type="ECO:0000313" key="7">
    <source>
        <dbReference type="EMBL" id="EPS94399.1"/>
    </source>
</evidence>
<evidence type="ECO:0000256" key="2">
    <source>
        <dbReference type="ARBA" id="ARBA00023015"/>
    </source>
</evidence>
<dbReference type="Proteomes" id="UP000015241">
    <property type="component" value="Unassembled WGS sequence"/>
</dbReference>
<dbReference type="PROSITE" id="PS51821">
    <property type="entry name" value="VELVET"/>
    <property type="match status" value="1"/>
</dbReference>
<evidence type="ECO:0000259" key="6">
    <source>
        <dbReference type="PROSITE" id="PS51821"/>
    </source>
</evidence>
<keyword evidence="4" id="KW-0539">Nucleus</keyword>
<dbReference type="AlphaFoldDB" id="S8F664"/>
<dbReference type="STRING" id="743788.S8F664"/>
<accession>S8F664</accession>
<gene>
    <name evidence="7" type="ORF">FOMPIDRAFT_1134430</name>
</gene>
<protein>
    <recommendedName>
        <fullName evidence="6">Velvet domain-containing protein</fullName>
    </recommendedName>
</protein>